<evidence type="ECO:0000313" key="10">
    <source>
        <dbReference type="EMBL" id="QWG02391.1"/>
    </source>
</evidence>
<dbReference type="InterPro" id="IPR003439">
    <property type="entry name" value="ABC_transporter-like_ATP-bd"/>
</dbReference>
<keyword evidence="2 7" id="KW-0812">Transmembrane</keyword>
<feature type="domain" description="ABC transmembrane type-1" evidence="9">
    <location>
        <begin position="22"/>
        <end position="340"/>
    </location>
</feature>
<feature type="domain" description="ABC transporter" evidence="8">
    <location>
        <begin position="374"/>
        <end position="606"/>
    </location>
</feature>
<dbReference type="InterPro" id="IPR027417">
    <property type="entry name" value="P-loop_NTPase"/>
</dbReference>
<keyword evidence="4 10" id="KW-0067">ATP-binding</keyword>
<evidence type="ECO:0000256" key="6">
    <source>
        <dbReference type="ARBA" id="ARBA00023136"/>
    </source>
</evidence>
<reference evidence="10 11" key="1">
    <citation type="submission" date="2021-05" db="EMBL/GenBank/DDBJ databases">
        <title>Comparative genomic studies on the polysaccharide-degrading batcterial strains of the Flammeovirga genus.</title>
        <authorList>
            <person name="Zewei F."/>
            <person name="Zheng Z."/>
            <person name="Yu L."/>
            <person name="Ruyue G."/>
            <person name="Yanhong M."/>
            <person name="Yuanyuan C."/>
            <person name="Jingyan G."/>
            <person name="Wenjun H."/>
        </authorList>
    </citation>
    <scope>NUCLEOTIDE SEQUENCE [LARGE SCALE GENOMIC DNA]</scope>
    <source>
        <strain evidence="10 11">NBRC:100898</strain>
    </source>
</reference>
<name>A0AAX1N4Y9_9BACT</name>
<dbReference type="Pfam" id="PF00005">
    <property type="entry name" value="ABC_tran"/>
    <property type="match status" value="1"/>
</dbReference>
<dbReference type="PROSITE" id="PS50929">
    <property type="entry name" value="ABC_TM1F"/>
    <property type="match status" value="1"/>
</dbReference>
<feature type="transmembrane region" description="Helical" evidence="7">
    <location>
        <begin position="90"/>
        <end position="113"/>
    </location>
</feature>
<dbReference type="EMBL" id="CP076132">
    <property type="protein sequence ID" value="QWG02391.1"/>
    <property type="molecule type" value="Genomic_DNA"/>
</dbReference>
<comment type="subcellular location">
    <subcellularLocation>
        <location evidence="1">Cell membrane</location>
        <topology evidence="1">Multi-pass membrane protein</topology>
    </subcellularLocation>
</comment>
<dbReference type="GO" id="GO:0005524">
    <property type="term" value="F:ATP binding"/>
    <property type="evidence" value="ECO:0007669"/>
    <property type="project" value="UniProtKB-KW"/>
</dbReference>
<dbReference type="SUPFAM" id="SSF52540">
    <property type="entry name" value="P-loop containing nucleoside triphosphate hydrolases"/>
    <property type="match status" value="1"/>
</dbReference>
<dbReference type="CDD" id="cd18552">
    <property type="entry name" value="ABC_6TM_MsbA_like"/>
    <property type="match status" value="1"/>
</dbReference>
<dbReference type="CDD" id="cd03251">
    <property type="entry name" value="ABCC_MsbA"/>
    <property type="match status" value="1"/>
</dbReference>
<evidence type="ECO:0000256" key="2">
    <source>
        <dbReference type="ARBA" id="ARBA00022692"/>
    </source>
</evidence>
<gene>
    <name evidence="10" type="ORF">KMW28_02060</name>
</gene>
<dbReference type="InterPro" id="IPR003593">
    <property type="entry name" value="AAA+_ATPase"/>
</dbReference>
<dbReference type="InterPro" id="IPR011527">
    <property type="entry name" value="ABC1_TM_dom"/>
</dbReference>
<evidence type="ECO:0000256" key="7">
    <source>
        <dbReference type="SAM" id="Phobius"/>
    </source>
</evidence>
<protein>
    <submittedName>
        <fullName evidence="10">ABC transporter ATP-binding protein/permease</fullName>
    </submittedName>
</protein>
<dbReference type="PROSITE" id="PS00211">
    <property type="entry name" value="ABC_TRANSPORTER_1"/>
    <property type="match status" value="1"/>
</dbReference>
<dbReference type="SUPFAM" id="SSF90123">
    <property type="entry name" value="ABC transporter transmembrane region"/>
    <property type="match status" value="1"/>
</dbReference>
<dbReference type="SMART" id="SM00382">
    <property type="entry name" value="AAA"/>
    <property type="match status" value="1"/>
</dbReference>
<dbReference type="InterPro" id="IPR036640">
    <property type="entry name" value="ABC1_TM_sf"/>
</dbReference>
<dbReference type="GO" id="GO:0015421">
    <property type="term" value="F:ABC-type oligopeptide transporter activity"/>
    <property type="evidence" value="ECO:0007669"/>
    <property type="project" value="TreeGrafter"/>
</dbReference>
<organism evidence="10 11">
    <name type="scientific">Flammeovirga yaeyamensis</name>
    <dbReference type="NCBI Taxonomy" id="367791"/>
    <lineage>
        <taxon>Bacteria</taxon>
        <taxon>Pseudomonadati</taxon>
        <taxon>Bacteroidota</taxon>
        <taxon>Cytophagia</taxon>
        <taxon>Cytophagales</taxon>
        <taxon>Flammeovirgaceae</taxon>
        <taxon>Flammeovirga</taxon>
    </lineage>
</organism>
<dbReference type="InterPro" id="IPR039421">
    <property type="entry name" value="Type_1_exporter"/>
</dbReference>
<evidence type="ECO:0000256" key="3">
    <source>
        <dbReference type="ARBA" id="ARBA00022741"/>
    </source>
</evidence>
<dbReference type="PANTHER" id="PTHR43394:SF1">
    <property type="entry name" value="ATP-BINDING CASSETTE SUB-FAMILY B MEMBER 10, MITOCHONDRIAL"/>
    <property type="match status" value="1"/>
</dbReference>
<dbReference type="PROSITE" id="PS50893">
    <property type="entry name" value="ABC_TRANSPORTER_2"/>
    <property type="match status" value="1"/>
</dbReference>
<dbReference type="FunFam" id="3.40.50.300:FF:000218">
    <property type="entry name" value="Multidrug ABC transporter ATP-binding protein"/>
    <property type="match status" value="1"/>
</dbReference>
<accession>A0AAX1N4Y9</accession>
<feature type="transmembrane region" description="Helical" evidence="7">
    <location>
        <begin position="21"/>
        <end position="43"/>
    </location>
</feature>
<keyword evidence="3" id="KW-0547">Nucleotide-binding</keyword>
<dbReference type="Gene3D" id="3.40.50.300">
    <property type="entry name" value="P-loop containing nucleotide triphosphate hydrolases"/>
    <property type="match status" value="1"/>
</dbReference>
<dbReference type="PANTHER" id="PTHR43394">
    <property type="entry name" value="ATP-DEPENDENT PERMEASE MDL1, MITOCHONDRIAL"/>
    <property type="match status" value="1"/>
</dbReference>
<keyword evidence="11" id="KW-1185">Reference proteome</keyword>
<keyword evidence="5 7" id="KW-1133">Transmembrane helix</keyword>
<dbReference type="InterPro" id="IPR017871">
    <property type="entry name" value="ABC_transporter-like_CS"/>
</dbReference>
<evidence type="ECO:0000313" key="11">
    <source>
        <dbReference type="Proteomes" id="UP000678679"/>
    </source>
</evidence>
<dbReference type="GO" id="GO:0005886">
    <property type="term" value="C:plasma membrane"/>
    <property type="evidence" value="ECO:0007669"/>
    <property type="project" value="UniProtKB-SubCell"/>
</dbReference>
<sequence>MKIYQRLIKITGNFSGFMIPYIAVTLLMSLFSLLNFTMMIPLLDMLFNSETSFEIPETPLTLDQFQFDVTFLKDYMYQEFGTLMLEHGKLSALMLICGFTIIASFATNIFRYIERRMAEAYRRNAVANLRTKIFKKVLSLDIGYLTNNRKSDIIARSTTDVGETEVAFGSIVTFIKDPVMLIFFFGTLVYLSPKMTLFVFMILPLSGISIGLISRKLRSVSHNLQEITGNLLGVLDETIVGMRVVKGFNADKYVSKSFEKSNQGYVQEYTKFASKRELASPLSEAMGVMFVGVLLYLGGTIVLSDDPSLSASEFMAYLVLFTQVLNPVKAISGNISSIQRGIAATERIFELLDAESKIKDKENPKTLNTFDKEITFENVRFAYEDNDVLKGINFNLKKGQMLALVGPSGGGKSTIADLIPRFYDPRDGKVLIDGHDIKDYSLNSLREHMGIVTQESILFNDTIYNNIAFGAETTLEEVIKAAKIANAHEFIEKTDNGYETIIGDRGSKLSGGQRQRLSIARAILKNPEILILDEATSALDTESEKLVQDAIQHLMKGRTVLVIAHRLSTIQEADNILVIKEGNVIEEGTHIDLMSKEDGVYKKLQEMQEYTQ</sequence>
<dbReference type="Gene3D" id="1.20.1560.10">
    <property type="entry name" value="ABC transporter type 1, transmembrane domain"/>
    <property type="match status" value="1"/>
</dbReference>
<evidence type="ECO:0000256" key="5">
    <source>
        <dbReference type="ARBA" id="ARBA00022989"/>
    </source>
</evidence>
<dbReference type="RefSeq" id="WP_066210524.1">
    <property type="nucleotide sequence ID" value="NZ_CP076132.1"/>
</dbReference>
<dbReference type="Pfam" id="PF00664">
    <property type="entry name" value="ABC_membrane"/>
    <property type="match status" value="1"/>
</dbReference>
<evidence type="ECO:0000259" key="9">
    <source>
        <dbReference type="PROSITE" id="PS50929"/>
    </source>
</evidence>
<evidence type="ECO:0000259" key="8">
    <source>
        <dbReference type="PROSITE" id="PS50893"/>
    </source>
</evidence>
<evidence type="ECO:0000256" key="4">
    <source>
        <dbReference type="ARBA" id="ARBA00022840"/>
    </source>
</evidence>
<dbReference type="GO" id="GO:0016887">
    <property type="term" value="F:ATP hydrolysis activity"/>
    <property type="evidence" value="ECO:0007669"/>
    <property type="project" value="InterPro"/>
</dbReference>
<dbReference type="KEGG" id="fya:KMW28_02060"/>
<keyword evidence="6 7" id="KW-0472">Membrane</keyword>
<dbReference type="AlphaFoldDB" id="A0AAX1N4Y9"/>
<dbReference type="Proteomes" id="UP000678679">
    <property type="component" value="Chromosome 1"/>
</dbReference>
<evidence type="ECO:0000256" key="1">
    <source>
        <dbReference type="ARBA" id="ARBA00004651"/>
    </source>
</evidence>
<proteinExistence type="predicted"/>